<dbReference type="EMBL" id="FRBW01000002">
    <property type="protein sequence ID" value="SHL99591.1"/>
    <property type="molecule type" value="Genomic_DNA"/>
</dbReference>
<protein>
    <submittedName>
        <fullName evidence="1">Uncharacterized protein</fullName>
    </submittedName>
</protein>
<name>A0A1M7F6B4_9HYPH</name>
<evidence type="ECO:0000313" key="1">
    <source>
        <dbReference type="EMBL" id="SHL99591.1"/>
    </source>
</evidence>
<sequence length="420" mass="45803">MRVTFTTGLSPNFQAVSTSLHDNLTARLEDSGNLGDPEPYPFLKSPACRKHLAEDSYPLDFTVLGFAFKATPDPAGQYPLRRLQACTANQACISAGCDLSGSDLAQQSIFDFTAVSEITKITSYYCQTKSLSSDDAQRYGRRLVAFVISYIPVIQGAAEIDQLFAAPGSLFDQARQGQVNPPPPNQPTLLQAIDRRVADYNTRNQTYQIWPQVNDDGLKMIVGGGGNQVRRSIVNIAYNQFEGKSRTYINNLSLLTAVPSTSQIDNLFNGLYALTFQMPFIANPLTSTMELTMERSVTDTVGSVTIYQKSSMHSFKIPGITIAGVDLSGVYSYSSGEQISRQKQRSIAEGLKNTMKVTVPIGGYVVRGFPERQEFTVGTVVGLIYGNGEQPKFEISIPTSTPFLNVASAEDLAQAIVGFV</sequence>
<organism evidence="1 2">
    <name type="scientific">Roseibium suaedae</name>
    <dbReference type="NCBI Taxonomy" id="735517"/>
    <lineage>
        <taxon>Bacteria</taxon>
        <taxon>Pseudomonadati</taxon>
        <taxon>Pseudomonadota</taxon>
        <taxon>Alphaproteobacteria</taxon>
        <taxon>Hyphomicrobiales</taxon>
        <taxon>Stappiaceae</taxon>
        <taxon>Roseibium</taxon>
    </lineage>
</organism>
<reference evidence="1 2" key="1">
    <citation type="submission" date="2016-11" db="EMBL/GenBank/DDBJ databases">
        <authorList>
            <person name="Jaros S."/>
            <person name="Januszkiewicz K."/>
            <person name="Wedrychowicz H."/>
        </authorList>
    </citation>
    <scope>NUCLEOTIDE SEQUENCE [LARGE SCALE GENOMIC DNA]</scope>
    <source>
        <strain evidence="1 2">DSM 22153</strain>
    </source>
</reference>
<gene>
    <name evidence="1" type="ORF">SAMN05444272_1511</name>
</gene>
<dbReference type="Proteomes" id="UP000186002">
    <property type="component" value="Unassembled WGS sequence"/>
</dbReference>
<accession>A0A1M7F6B4</accession>
<dbReference type="OrthoDB" id="7674473at2"/>
<dbReference type="AlphaFoldDB" id="A0A1M7F6B4"/>
<keyword evidence="2" id="KW-1185">Reference proteome</keyword>
<dbReference type="RefSeq" id="WP_073011364.1">
    <property type="nucleotide sequence ID" value="NZ_FRBW01000002.1"/>
</dbReference>
<evidence type="ECO:0000313" key="2">
    <source>
        <dbReference type="Proteomes" id="UP000186002"/>
    </source>
</evidence>
<proteinExistence type="predicted"/>